<protein>
    <submittedName>
        <fullName evidence="1">Uncharacterized protein</fullName>
    </submittedName>
</protein>
<accession>A0A0V0Z0D0</accession>
<proteinExistence type="predicted"/>
<evidence type="ECO:0000313" key="1">
    <source>
        <dbReference type="EMBL" id="KRY05894.1"/>
    </source>
</evidence>
<organism evidence="1 2">
    <name type="scientific">Trichinella britovi</name>
    <name type="common">Parasitic roundworm</name>
    <dbReference type="NCBI Taxonomy" id="45882"/>
    <lineage>
        <taxon>Eukaryota</taxon>
        <taxon>Metazoa</taxon>
        <taxon>Ecdysozoa</taxon>
        <taxon>Nematoda</taxon>
        <taxon>Enoplea</taxon>
        <taxon>Dorylaimia</taxon>
        <taxon>Trichinellida</taxon>
        <taxon>Trichinellidae</taxon>
        <taxon>Trichinella</taxon>
    </lineage>
</organism>
<keyword evidence="2" id="KW-1185">Reference proteome</keyword>
<gene>
    <name evidence="1" type="ORF">T03_16319</name>
</gene>
<name>A0A0V0Z0D0_TRIBR</name>
<dbReference type="EMBL" id="JYDI01004738">
    <property type="protein sequence ID" value="KRY05894.1"/>
    <property type="molecule type" value="Genomic_DNA"/>
</dbReference>
<reference evidence="1 2" key="1">
    <citation type="submission" date="2015-01" db="EMBL/GenBank/DDBJ databases">
        <title>Evolution of Trichinella species and genotypes.</title>
        <authorList>
            <person name="Korhonen P.K."/>
            <person name="Edoardo P."/>
            <person name="Giuseppe L.R."/>
            <person name="Gasser R.B."/>
        </authorList>
    </citation>
    <scope>NUCLEOTIDE SEQUENCE [LARGE SCALE GENOMIC DNA]</scope>
    <source>
        <strain evidence="1">ISS120</strain>
    </source>
</reference>
<evidence type="ECO:0000313" key="2">
    <source>
        <dbReference type="Proteomes" id="UP000054653"/>
    </source>
</evidence>
<dbReference type="Proteomes" id="UP000054653">
    <property type="component" value="Unassembled WGS sequence"/>
</dbReference>
<dbReference type="AlphaFoldDB" id="A0A0V0Z0D0"/>
<comment type="caution">
    <text evidence="1">The sequence shown here is derived from an EMBL/GenBank/DDBJ whole genome shotgun (WGS) entry which is preliminary data.</text>
</comment>
<sequence>MENNLELNTWNKWLLNKWSSFAISVKESSKI</sequence>